<sequence>MELSNSEEQLMQILWKKEKAYMKELLDEYPEPKPALTTVATLLKRMQDKNFVGYDQIGRSRQYFPKVSKKNYFSKQMNGLIKNFFNDSTSQFASFFTKETDLSEKELIELRKLIDERIKNK</sequence>
<accession>A0ABU1EPR9</accession>
<keyword evidence="3" id="KW-0238">DNA-binding</keyword>
<keyword evidence="4" id="KW-0804">Transcription</keyword>
<evidence type="ECO:0000256" key="4">
    <source>
        <dbReference type="ARBA" id="ARBA00023163"/>
    </source>
</evidence>
<dbReference type="RefSeq" id="WP_309561256.1">
    <property type="nucleotide sequence ID" value="NZ_JAVJIU010000002.1"/>
</dbReference>
<dbReference type="SUPFAM" id="SSF46785">
    <property type="entry name" value="Winged helix' DNA-binding domain"/>
    <property type="match status" value="1"/>
</dbReference>
<dbReference type="Gene3D" id="1.10.4040.10">
    <property type="entry name" value="Penicillinase repressor domain"/>
    <property type="match status" value="1"/>
</dbReference>
<evidence type="ECO:0000256" key="3">
    <source>
        <dbReference type="ARBA" id="ARBA00023125"/>
    </source>
</evidence>
<dbReference type="InterPro" id="IPR036388">
    <property type="entry name" value="WH-like_DNA-bd_sf"/>
</dbReference>
<dbReference type="EMBL" id="JAVJIU010000002">
    <property type="protein sequence ID" value="MDR5590385.1"/>
    <property type="molecule type" value="Genomic_DNA"/>
</dbReference>
<gene>
    <name evidence="5" type="ORF">RE431_07030</name>
</gene>
<dbReference type="Pfam" id="PF03965">
    <property type="entry name" value="Penicillinase_R"/>
    <property type="match status" value="1"/>
</dbReference>
<organism evidence="5 6">
    <name type="scientific">Christiangramia sediminicola</name>
    <dbReference type="NCBI Taxonomy" id="3073267"/>
    <lineage>
        <taxon>Bacteria</taxon>
        <taxon>Pseudomonadati</taxon>
        <taxon>Bacteroidota</taxon>
        <taxon>Flavobacteriia</taxon>
        <taxon>Flavobacteriales</taxon>
        <taxon>Flavobacteriaceae</taxon>
        <taxon>Christiangramia</taxon>
    </lineage>
</organism>
<dbReference type="InterPro" id="IPR036390">
    <property type="entry name" value="WH_DNA-bd_sf"/>
</dbReference>
<keyword evidence="2" id="KW-0805">Transcription regulation</keyword>
<comment type="caution">
    <text evidence="5">The sequence shown here is derived from an EMBL/GenBank/DDBJ whole genome shotgun (WGS) entry which is preliminary data.</text>
</comment>
<evidence type="ECO:0000256" key="1">
    <source>
        <dbReference type="ARBA" id="ARBA00011046"/>
    </source>
</evidence>
<evidence type="ECO:0000313" key="5">
    <source>
        <dbReference type="EMBL" id="MDR5590385.1"/>
    </source>
</evidence>
<proteinExistence type="inferred from homology"/>
<protein>
    <submittedName>
        <fullName evidence="5">BlaI/MecI/CopY family transcriptional regulator</fullName>
    </submittedName>
</protein>
<evidence type="ECO:0000256" key="2">
    <source>
        <dbReference type="ARBA" id="ARBA00023015"/>
    </source>
</evidence>
<evidence type="ECO:0000313" key="6">
    <source>
        <dbReference type="Proteomes" id="UP001257234"/>
    </source>
</evidence>
<dbReference type="Proteomes" id="UP001257234">
    <property type="component" value="Unassembled WGS sequence"/>
</dbReference>
<dbReference type="InterPro" id="IPR005650">
    <property type="entry name" value="BlaI_family"/>
</dbReference>
<dbReference type="Gene3D" id="1.10.10.10">
    <property type="entry name" value="Winged helix-like DNA-binding domain superfamily/Winged helix DNA-binding domain"/>
    <property type="match status" value="1"/>
</dbReference>
<comment type="similarity">
    <text evidence="1">Belongs to the BlaI transcriptional regulatory family.</text>
</comment>
<dbReference type="PIRSF" id="PIRSF019455">
    <property type="entry name" value="CopR_AtkY"/>
    <property type="match status" value="1"/>
</dbReference>
<name>A0ABU1EPR9_9FLAO</name>
<keyword evidence="6" id="KW-1185">Reference proteome</keyword>
<reference evidence="6" key="1">
    <citation type="submission" date="2023-07" db="EMBL/GenBank/DDBJ databases">
        <title>Christiangramia sp. SM2212., a novel bacterium of the family Flavobacteriaceae isolated from the sea sediment.</title>
        <authorList>
            <person name="Wang J."/>
            <person name="Zhang X."/>
        </authorList>
    </citation>
    <scope>NUCLEOTIDE SEQUENCE [LARGE SCALE GENOMIC DNA]</scope>
    <source>
        <strain evidence="6">SM2212</strain>
    </source>
</reference>